<accession>A0A5K0U8T8</accession>
<dbReference type="PANTHER" id="PTHR10602:SF0">
    <property type="entry name" value="EUKARYOTIC TRANSLATION INITIATION FACTOR 2 SUBUNIT 1"/>
    <property type="match status" value="1"/>
</dbReference>
<gene>
    <name evidence="2" type="ORF">YASMINEVIRUS_424</name>
</gene>
<proteinExistence type="predicted"/>
<dbReference type="PANTHER" id="PTHR10602">
    <property type="entry name" value="EUKARYOTIC TRANSLATION INITIATION FACTOR 2 SUBUNIT 1"/>
    <property type="match status" value="1"/>
</dbReference>
<comment type="caution">
    <text evidence="2">The sequence shown here is derived from an EMBL/GenBank/DDBJ whole genome shotgun (WGS) entry which is preliminary data.</text>
</comment>
<dbReference type="InterPro" id="IPR011488">
    <property type="entry name" value="TIF_2_asu"/>
</dbReference>
<keyword evidence="3" id="KW-1185">Reference proteome</keyword>
<feature type="non-terminal residue" evidence="2">
    <location>
        <position position="1"/>
    </location>
</feature>
<dbReference type="InterPro" id="IPR024055">
    <property type="entry name" value="TIF2_asu_C"/>
</dbReference>
<dbReference type="SUPFAM" id="SSF110993">
    <property type="entry name" value="eIF-2-alpha, C-terminal domain"/>
    <property type="match status" value="1"/>
</dbReference>
<sequence>LISIITTMFYYKDKIPPKDSIVVASFDLGEDSEACIYVKLPEYNNCKGIIYRTELPKRLKLQKKAINDMKRTESIVCIVTNSPKMDAEGRPELVELSMKGVDAKYHADIIIRFKNTVRILKLFKLLAMQHNLSFDDIVEEVRSQYMATMYEIDEHEGVDTLTQTYNSLLRNPSLVADLTKADASKGELYQKIVHTVQSAIRETNASTTLEFDIAVWKRDKDGRDAVYTLRDLFSHVKDSFKEETVDVRYVGAPRYQITVRSITPEKIDSLYATINKAMVDWLADKGVSGYDLKYDSQQKVVQSGELNIAYPFQIDMEDE</sequence>
<organism evidence="2 3">
    <name type="scientific">Yasminevirus sp. GU-2018</name>
    <dbReference type="NCBI Taxonomy" id="2420051"/>
    <lineage>
        <taxon>Viruses</taxon>
        <taxon>Varidnaviria</taxon>
        <taxon>Bamfordvirae</taxon>
        <taxon>Nucleocytoviricota</taxon>
        <taxon>Megaviricetes</taxon>
        <taxon>Imitervirales</taxon>
        <taxon>Mimiviridae</taxon>
        <taxon>Klosneuvirinae</taxon>
        <taxon>Yasminevirus</taxon>
        <taxon>Yasminevirus saudimassiliense</taxon>
    </lineage>
</organism>
<evidence type="ECO:0000256" key="1">
    <source>
        <dbReference type="ARBA" id="ARBA00022917"/>
    </source>
</evidence>
<keyword evidence="2" id="KW-0396">Initiation factor</keyword>
<dbReference type="GO" id="GO:0043022">
    <property type="term" value="F:ribosome binding"/>
    <property type="evidence" value="ECO:0007669"/>
    <property type="project" value="TreeGrafter"/>
</dbReference>
<dbReference type="EMBL" id="UPSH01000001">
    <property type="protein sequence ID" value="VBB17961.1"/>
    <property type="molecule type" value="Genomic_DNA"/>
</dbReference>
<protein>
    <submittedName>
        <fullName evidence="2">Eukaryotic Initiation Factor</fullName>
    </submittedName>
</protein>
<evidence type="ECO:0000313" key="3">
    <source>
        <dbReference type="Proteomes" id="UP000594342"/>
    </source>
</evidence>
<dbReference type="Gene3D" id="3.30.70.1130">
    <property type="entry name" value="EIF_2_alpha"/>
    <property type="match status" value="1"/>
</dbReference>
<evidence type="ECO:0000313" key="2">
    <source>
        <dbReference type="EMBL" id="VBB17961.1"/>
    </source>
</evidence>
<keyword evidence="1" id="KW-0648">Protein biosynthesis</keyword>
<name>A0A5K0U8T8_9VIRU</name>
<reference evidence="2 3" key="1">
    <citation type="submission" date="2018-10" db="EMBL/GenBank/DDBJ databases">
        <authorList>
            <consortium name="IHU Genomes"/>
        </authorList>
    </citation>
    <scope>NUCLEOTIDE SEQUENCE [LARGE SCALE GENOMIC DNA]</scope>
    <source>
        <strain evidence="2 3">A1</strain>
    </source>
</reference>
<dbReference type="GO" id="GO:0003723">
    <property type="term" value="F:RNA binding"/>
    <property type="evidence" value="ECO:0007669"/>
    <property type="project" value="InterPro"/>
</dbReference>
<dbReference type="Proteomes" id="UP000594342">
    <property type="component" value="Unassembled WGS sequence"/>
</dbReference>